<name>A0A1M4WFR9_9BACT</name>
<proteinExistence type="predicted"/>
<dbReference type="RefSeq" id="WP_073040380.1">
    <property type="nucleotide sequence ID" value="NZ_FQUO01000003.1"/>
</dbReference>
<dbReference type="AlphaFoldDB" id="A0A1M4WFR9"/>
<dbReference type="SUPFAM" id="SSF55486">
    <property type="entry name" value="Metalloproteases ('zincins'), catalytic domain"/>
    <property type="match status" value="1"/>
</dbReference>
<dbReference type="Gene3D" id="3.40.390.10">
    <property type="entry name" value="Collagenase (Catalytic Domain)"/>
    <property type="match status" value="1"/>
</dbReference>
<dbReference type="GO" id="GO:0008237">
    <property type="term" value="F:metallopeptidase activity"/>
    <property type="evidence" value="ECO:0007669"/>
    <property type="project" value="InterPro"/>
</dbReference>
<accession>A0A1M4WFR9</accession>
<protein>
    <recommendedName>
        <fullName evidence="3">Peptidase M10</fullName>
    </recommendedName>
</protein>
<keyword evidence="2" id="KW-1185">Reference proteome</keyword>
<dbReference type="InterPro" id="IPR024079">
    <property type="entry name" value="MetalloPept_cat_dom_sf"/>
</dbReference>
<evidence type="ECO:0000313" key="2">
    <source>
        <dbReference type="Proteomes" id="UP000184368"/>
    </source>
</evidence>
<sequence>MGAAELDAHNRTITIHSHFIFYGSAATPQLAEQLRDEVETLWNEPKAQVEIGRLLFTPQFRITASVADQMLDIDIYQNTDPRNNYFRIENFAATNISFVDGLGCNSGYFLLENLYAGSTTAAHEYGHTLGLDHPEELDIRGKGTPGIMYPRGTLVDPQYQYDPLVPAGQKGGTLHPMHRRVLPADIRALRLHRLRWQGNSAVVGDFTNVYHDNHTSYHMG</sequence>
<gene>
    <name evidence="1" type="ORF">SAMN05444008_1038</name>
</gene>
<evidence type="ECO:0000313" key="1">
    <source>
        <dbReference type="EMBL" id="SHE79802.1"/>
    </source>
</evidence>
<evidence type="ECO:0008006" key="3">
    <source>
        <dbReference type="Google" id="ProtNLM"/>
    </source>
</evidence>
<dbReference type="EMBL" id="FQUO01000003">
    <property type="protein sequence ID" value="SHE79802.1"/>
    <property type="molecule type" value="Genomic_DNA"/>
</dbReference>
<dbReference type="OrthoDB" id="939700at2"/>
<dbReference type="STRING" id="1302690.BUE76_07355"/>
<organism evidence="1 2">
    <name type="scientific">Cnuella takakiae</name>
    <dbReference type="NCBI Taxonomy" id="1302690"/>
    <lineage>
        <taxon>Bacteria</taxon>
        <taxon>Pseudomonadati</taxon>
        <taxon>Bacteroidota</taxon>
        <taxon>Chitinophagia</taxon>
        <taxon>Chitinophagales</taxon>
        <taxon>Chitinophagaceae</taxon>
        <taxon>Cnuella</taxon>
    </lineage>
</organism>
<dbReference type="Proteomes" id="UP000184368">
    <property type="component" value="Unassembled WGS sequence"/>
</dbReference>
<reference evidence="1 2" key="1">
    <citation type="submission" date="2016-11" db="EMBL/GenBank/DDBJ databases">
        <authorList>
            <person name="Jaros S."/>
            <person name="Januszkiewicz K."/>
            <person name="Wedrychowicz H."/>
        </authorList>
    </citation>
    <scope>NUCLEOTIDE SEQUENCE [LARGE SCALE GENOMIC DNA]</scope>
    <source>
        <strain evidence="1 2">DSM 26897</strain>
    </source>
</reference>